<keyword evidence="1" id="KW-0732">Signal</keyword>
<comment type="caution">
    <text evidence="2">The sequence shown here is derived from an EMBL/GenBank/DDBJ whole genome shotgun (WGS) entry which is preliminary data.</text>
</comment>
<feature type="chain" id="PRO_5040926162" evidence="1">
    <location>
        <begin position="25"/>
        <end position="258"/>
    </location>
</feature>
<evidence type="ECO:0000313" key="3">
    <source>
        <dbReference type="Proteomes" id="UP001148482"/>
    </source>
</evidence>
<evidence type="ECO:0000256" key="1">
    <source>
        <dbReference type="SAM" id="SignalP"/>
    </source>
</evidence>
<sequence length="258" mass="29563">MANILKSLMLGLFLFFFGKGTATAQVGMVGQEIGIVAGPVAYFTDYGLRWNFETNSSNVGFGVGLVYYLNFAYRADCNCYARYSYFNDHFRVRAEIDYHQGELNHYGPLSQKASTGGEQLRSMIGEVKVYEMGAHLEYYPLSIRDYTAFAYPIAPYVSLGFNFVGYDPNTYSTLGPLDENIFPTFKGYVSQEEGSTWGVTLGAGFRYRLAVSSDLVMNMQWRYYDTDWLDGLDHDNPQNKFNDMMFWLNFGYIYYLNF</sequence>
<dbReference type="Proteomes" id="UP001148482">
    <property type="component" value="Unassembled WGS sequence"/>
</dbReference>
<keyword evidence="3" id="KW-1185">Reference proteome</keyword>
<feature type="signal peptide" evidence="1">
    <location>
        <begin position="1"/>
        <end position="24"/>
    </location>
</feature>
<dbReference type="EMBL" id="JAPJDA010000002">
    <property type="protein sequence ID" value="MCX2836913.1"/>
    <property type="molecule type" value="Genomic_DNA"/>
</dbReference>
<dbReference type="InterPro" id="IPR011250">
    <property type="entry name" value="OMP/PagP_B-barrel"/>
</dbReference>
<organism evidence="2 3">
    <name type="scientific">Salinimicrobium profundisediminis</name>
    <dbReference type="NCBI Taxonomy" id="2994553"/>
    <lineage>
        <taxon>Bacteria</taxon>
        <taxon>Pseudomonadati</taxon>
        <taxon>Bacteroidota</taxon>
        <taxon>Flavobacteriia</taxon>
        <taxon>Flavobacteriales</taxon>
        <taxon>Flavobacteriaceae</taxon>
        <taxon>Salinimicrobium</taxon>
    </lineage>
</organism>
<dbReference type="NCBIfam" id="NF047659">
    <property type="entry name" value="THC0290_0291_fam"/>
    <property type="match status" value="1"/>
</dbReference>
<evidence type="ECO:0000313" key="2">
    <source>
        <dbReference type="EMBL" id="MCX2836913.1"/>
    </source>
</evidence>
<dbReference type="AlphaFoldDB" id="A0A9X3CUT2"/>
<name>A0A9X3CUT2_9FLAO</name>
<dbReference type="Gene3D" id="2.40.160.20">
    <property type="match status" value="1"/>
</dbReference>
<gene>
    <name evidence="2" type="ORF">OQ279_02010</name>
</gene>
<proteinExistence type="predicted"/>
<dbReference type="RefSeq" id="WP_266068090.1">
    <property type="nucleotide sequence ID" value="NZ_JAPJDA010000002.1"/>
</dbReference>
<accession>A0A9X3CUT2</accession>
<reference evidence="2" key="1">
    <citation type="submission" date="2022-11" db="EMBL/GenBank/DDBJ databases">
        <title>Salinimicrobium profundisediminis sp. nov., isolated from deep-sea sediment of the Mariana Trench.</title>
        <authorList>
            <person name="Fu H."/>
        </authorList>
    </citation>
    <scope>NUCLEOTIDE SEQUENCE</scope>
    <source>
        <strain evidence="2">MT39</strain>
    </source>
</reference>
<dbReference type="SUPFAM" id="SSF56925">
    <property type="entry name" value="OMPA-like"/>
    <property type="match status" value="1"/>
</dbReference>
<protein>
    <submittedName>
        <fullName evidence="2">Glutamate dehydrogenase</fullName>
    </submittedName>
</protein>